<keyword evidence="1" id="KW-0808">Transferase</keyword>
<dbReference type="PROSITE" id="PS00108">
    <property type="entry name" value="PROTEIN_KINASE_ST"/>
    <property type="match status" value="1"/>
</dbReference>
<feature type="region of interest" description="Disordered" evidence="6">
    <location>
        <begin position="317"/>
        <end position="337"/>
    </location>
</feature>
<dbReference type="PROSITE" id="PS50011">
    <property type="entry name" value="PROTEIN_KINASE_DOM"/>
    <property type="match status" value="1"/>
</dbReference>
<dbReference type="GO" id="GO:0005524">
    <property type="term" value="F:ATP binding"/>
    <property type="evidence" value="ECO:0007669"/>
    <property type="project" value="UniProtKB-UniRule"/>
</dbReference>
<feature type="region of interest" description="Disordered" evidence="6">
    <location>
        <begin position="866"/>
        <end position="952"/>
    </location>
</feature>
<evidence type="ECO:0000313" key="9">
    <source>
        <dbReference type="Proteomes" id="UP001500131"/>
    </source>
</evidence>
<feature type="compositionally biased region" description="Polar residues" evidence="6">
    <location>
        <begin position="597"/>
        <end position="611"/>
    </location>
</feature>
<feature type="compositionally biased region" description="Low complexity" evidence="6">
    <location>
        <begin position="723"/>
        <end position="734"/>
    </location>
</feature>
<feature type="compositionally biased region" description="Polar residues" evidence="6">
    <location>
        <begin position="322"/>
        <end position="337"/>
    </location>
</feature>
<feature type="compositionally biased region" description="Polar residues" evidence="6">
    <location>
        <begin position="96"/>
        <end position="118"/>
    </location>
</feature>
<dbReference type="GO" id="GO:0004672">
    <property type="term" value="F:protein kinase activity"/>
    <property type="evidence" value="ECO:0007669"/>
    <property type="project" value="InterPro"/>
</dbReference>
<organism evidence="8 9">
    <name type="scientific">Leishmania lindenbergi</name>
    <dbReference type="NCBI Taxonomy" id="651832"/>
    <lineage>
        <taxon>Eukaryota</taxon>
        <taxon>Discoba</taxon>
        <taxon>Euglenozoa</taxon>
        <taxon>Kinetoplastea</taxon>
        <taxon>Metakinetoplastina</taxon>
        <taxon>Trypanosomatida</taxon>
        <taxon>Trypanosomatidae</taxon>
        <taxon>Leishmaniinae</taxon>
        <taxon>Leishmania</taxon>
    </lineage>
</organism>
<reference evidence="8 9" key="1">
    <citation type="submission" date="2024-02" db="EMBL/GenBank/DDBJ databases">
        <title>FIRST GENOME SEQUENCES OF Leishmania (Viannia) shawi, Leishmania (Viannia) lindenbergi AND Leishmania (Viannia) utingensis.</title>
        <authorList>
            <person name="Resadore F."/>
            <person name="Custodio M.G.F."/>
            <person name="Boite M.C."/>
            <person name="Cupolillo E."/>
            <person name="Ferreira G.E.M."/>
        </authorList>
    </citation>
    <scope>NUCLEOTIDE SEQUENCE [LARGE SCALE GENOMIC DNA]</scope>
    <source>
        <strain evidence="8 9">MHOM/BR/1966/M15733</strain>
    </source>
</reference>
<feature type="compositionally biased region" description="Low complexity" evidence="6">
    <location>
        <begin position="545"/>
        <end position="574"/>
    </location>
</feature>
<feature type="compositionally biased region" description="Basic and acidic residues" evidence="6">
    <location>
        <begin position="177"/>
        <end position="187"/>
    </location>
</feature>
<feature type="compositionally biased region" description="Polar residues" evidence="6">
    <location>
        <begin position="1164"/>
        <end position="1180"/>
    </location>
</feature>
<feature type="region of interest" description="Disordered" evidence="6">
    <location>
        <begin position="1162"/>
        <end position="1188"/>
    </location>
</feature>
<keyword evidence="3" id="KW-0418">Kinase</keyword>
<dbReference type="Proteomes" id="UP001500131">
    <property type="component" value="Unassembled WGS sequence"/>
</dbReference>
<feature type="region of interest" description="Disordered" evidence="6">
    <location>
        <begin position="204"/>
        <end position="297"/>
    </location>
</feature>
<dbReference type="PANTHER" id="PTHR48016">
    <property type="entry name" value="MAP KINASE KINASE KINASE SSK2-RELATED-RELATED"/>
    <property type="match status" value="1"/>
</dbReference>
<keyword evidence="4 5" id="KW-0067">ATP-binding</keyword>
<dbReference type="PROSITE" id="PS00107">
    <property type="entry name" value="PROTEIN_KINASE_ATP"/>
    <property type="match status" value="1"/>
</dbReference>
<keyword evidence="9" id="KW-1185">Reference proteome</keyword>
<dbReference type="InterPro" id="IPR011009">
    <property type="entry name" value="Kinase-like_dom_sf"/>
</dbReference>
<dbReference type="PANTHER" id="PTHR48016:SF56">
    <property type="entry name" value="MAPKK KINASE"/>
    <property type="match status" value="1"/>
</dbReference>
<dbReference type="Gene3D" id="1.10.510.10">
    <property type="entry name" value="Transferase(Phosphotransferase) domain 1"/>
    <property type="match status" value="1"/>
</dbReference>
<feature type="compositionally biased region" description="Polar residues" evidence="6">
    <location>
        <begin position="375"/>
        <end position="401"/>
    </location>
</feature>
<gene>
    <name evidence="8" type="ORF">Q4I31_000547</name>
</gene>
<feature type="region of interest" description="Disordered" evidence="6">
    <location>
        <begin position="149"/>
        <end position="192"/>
    </location>
</feature>
<dbReference type="InterPro" id="IPR017441">
    <property type="entry name" value="Protein_kinase_ATP_BS"/>
</dbReference>
<proteinExistence type="predicted"/>
<evidence type="ECO:0000256" key="2">
    <source>
        <dbReference type="ARBA" id="ARBA00022741"/>
    </source>
</evidence>
<evidence type="ECO:0000259" key="7">
    <source>
        <dbReference type="PROSITE" id="PS50011"/>
    </source>
</evidence>
<name>A0AAW3B1F9_9TRYP</name>
<dbReference type="InterPro" id="IPR050538">
    <property type="entry name" value="MAP_kinase_kinase_kinase"/>
</dbReference>
<sequence>MKKSTSNANALVSVCGHDSPQVFCVVCGTVRADLVLRKSGLKCPSCVGRSANKRYLNLQKKQAAQIAQLLPTMKSRGGVDTSSPVQAGDGPYRSQHGFSSASSSLQPPMEESSCTTVRSTEHDSSLRPIEEYISCTSVYRAVMEQTCHPDEKNLGTGEGGSTDAQRLMSGLGGCTRSRSETPTKGHQDSTFVSCSHTSVSSAAAGGAAGEVRQTPPPLVTQRQEASSGQQGKSESAKNGSSGAVMSLPYQGAFSTSPTSARDKGPEKMLNGCSPPLRSKGVPSRLPPRNGSCVKSVSTLPPSLACPTKSLLVEKATAKPNGKATTNSSPNGATASSPSSVIKTATVTVCCLEEEMSECCNVVLPADGRLPIESTADQYPSHLSTPRDSSAESLTIDLSQPTAHVPQMTCRERQSTRSLSPAMTPDRNFNLQAPRAGSHGNSVASSIVSHSVVSQLPALQLPGDGSVGTYTRRDSHIATQSSSAATLSVATLARLSGQNVDEDGDVHTETSLLSRMPRALGANAAAGDTTLDRSRCDERDSRDGSSSDSELSSSNVSFISSASSPASPSMRYSESQGVAPGKEDVAAKGVGAKKAHRSGTNAVSASLTQGTKKPTKTMKANRMPSLTGNIDSLCIKVELVVPPSRNAPETSTSTSGGGDGPLPTRMSGTATTDPSTRPDSLRSGSLRTSDGYQRQVCAGGQSGGFRVTRHTRLTSGSADVLTPASGAASGTSTTACLRSQNQRGSENDTVDNGALEVKKITYKLLVCDRDSGEVLLAQERGLYTSIIPVLERVKMVGGRELPAVPMKRLPSVRFATEAFTEERRVEVEVFLQAVTLSPFYIRHPDVVKLLGLEPFVAGVHPVAATGAAAARGSRDSGTGRHRPSKSAGTTSTGASPPKEGAPGSGAAARGGAGAAGDSKRPHRRSRDDRVDAGANAGSGRGEPGVPYLSTDALEPYRGLNTGGYGKDAAAREGFHRAESCSSLQTSRSSVVRRNKLDEVTMEDLEHIQLGNLIGRGTFGSVYMGLLQTRRGSLMVAVKVMRVGEAVGTAEMEGLQRELDVLCAARHKNIIRFLGSSLNTTTRDLSIFTEYVECGTIRSLVERFGALTMLAIQQYMHQILSGLQYLHSLSIAHRDIKGENILVTKNGRVKLSDFGSSTGAPCEVATDSTGAAVSPSTKSSSGEGAGDGLPVGSPQYMAPEVIQGTVKSVTAADIWSLGCVGIEMLDRPIWRESASANPFVFLYRISRCGTPPHGLPTDDELAALKAEGRTTEYNGFSLYLDFLKSCLQVDPAQRPSASGLLKHSFLTYPYSKHLRWLPPSRPSAVKSS</sequence>
<evidence type="ECO:0000256" key="4">
    <source>
        <dbReference type="ARBA" id="ARBA00022840"/>
    </source>
</evidence>
<evidence type="ECO:0000313" key="8">
    <source>
        <dbReference type="EMBL" id="KAL0515371.1"/>
    </source>
</evidence>
<accession>A0AAW3B1F9</accession>
<protein>
    <recommendedName>
        <fullName evidence="7">Protein kinase domain-containing protein</fullName>
    </recommendedName>
</protein>
<feature type="compositionally biased region" description="Polar residues" evidence="6">
    <location>
        <begin position="665"/>
        <end position="691"/>
    </location>
</feature>
<dbReference type="SUPFAM" id="SSF56112">
    <property type="entry name" value="Protein kinase-like (PK-like)"/>
    <property type="match status" value="1"/>
</dbReference>
<feature type="region of interest" description="Disordered" evidence="6">
    <location>
        <begin position="74"/>
        <end position="122"/>
    </location>
</feature>
<dbReference type="InterPro" id="IPR008271">
    <property type="entry name" value="Ser/Thr_kinase_AS"/>
</dbReference>
<evidence type="ECO:0000256" key="1">
    <source>
        <dbReference type="ARBA" id="ARBA00022679"/>
    </source>
</evidence>
<feature type="region of interest" description="Disordered" evidence="6">
    <location>
        <begin position="517"/>
        <end position="624"/>
    </location>
</feature>
<feature type="compositionally biased region" description="Polar residues" evidence="6">
    <location>
        <begin position="220"/>
        <end position="243"/>
    </location>
</feature>
<feature type="binding site" evidence="5">
    <location>
        <position position="1037"/>
    </location>
    <ligand>
        <name>ATP</name>
        <dbReference type="ChEBI" id="CHEBI:30616"/>
    </ligand>
</feature>
<feature type="region of interest" description="Disordered" evidence="6">
    <location>
        <begin position="375"/>
        <end position="441"/>
    </location>
</feature>
<dbReference type="EMBL" id="JBAMZK010000001">
    <property type="protein sequence ID" value="KAL0515371.1"/>
    <property type="molecule type" value="Genomic_DNA"/>
</dbReference>
<feature type="compositionally biased region" description="Polar residues" evidence="6">
    <location>
        <begin position="415"/>
        <end position="430"/>
    </location>
</feature>
<feature type="compositionally biased region" description="Low complexity" evidence="6">
    <location>
        <begin position="885"/>
        <end position="906"/>
    </location>
</feature>
<feature type="domain" description="Protein kinase" evidence="7">
    <location>
        <begin position="1006"/>
        <end position="1304"/>
    </location>
</feature>
<dbReference type="SMART" id="SM00220">
    <property type="entry name" value="S_TKc"/>
    <property type="match status" value="1"/>
</dbReference>
<keyword evidence="2 5" id="KW-0547">Nucleotide-binding</keyword>
<evidence type="ECO:0000256" key="6">
    <source>
        <dbReference type="SAM" id="MobiDB-lite"/>
    </source>
</evidence>
<feature type="compositionally biased region" description="Basic and acidic residues" evidence="6">
    <location>
        <begin position="529"/>
        <end position="544"/>
    </location>
</feature>
<evidence type="ECO:0000256" key="5">
    <source>
        <dbReference type="PROSITE-ProRule" id="PRU10141"/>
    </source>
</evidence>
<dbReference type="Pfam" id="PF00069">
    <property type="entry name" value="Pkinase"/>
    <property type="match status" value="1"/>
</dbReference>
<comment type="caution">
    <text evidence="8">The sequence shown here is derived from an EMBL/GenBank/DDBJ whole genome shotgun (WGS) entry which is preliminary data.</text>
</comment>
<feature type="region of interest" description="Disordered" evidence="6">
    <location>
        <begin position="643"/>
        <end position="749"/>
    </location>
</feature>
<dbReference type="InterPro" id="IPR000719">
    <property type="entry name" value="Prot_kinase_dom"/>
</dbReference>
<evidence type="ECO:0000256" key="3">
    <source>
        <dbReference type="ARBA" id="ARBA00022777"/>
    </source>
</evidence>